<feature type="non-terminal residue" evidence="2">
    <location>
        <position position="1"/>
    </location>
</feature>
<organism evidence="2 3">
    <name type="scientific">Plakobranchus ocellatus</name>
    <dbReference type="NCBI Taxonomy" id="259542"/>
    <lineage>
        <taxon>Eukaryota</taxon>
        <taxon>Metazoa</taxon>
        <taxon>Spiralia</taxon>
        <taxon>Lophotrochozoa</taxon>
        <taxon>Mollusca</taxon>
        <taxon>Gastropoda</taxon>
        <taxon>Heterobranchia</taxon>
        <taxon>Euthyneura</taxon>
        <taxon>Panpulmonata</taxon>
        <taxon>Sacoglossa</taxon>
        <taxon>Placobranchoidea</taxon>
        <taxon>Plakobranchidae</taxon>
        <taxon>Plakobranchus</taxon>
    </lineage>
</organism>
<keyword evidence="3" id="KW-1185">Reference proteome</keyword>
<proteinExistence type="predicted"/>
<feature type="compositionally biased region" description="Low complexity" evidence="1">
    <location>
        <begin position="21"/>
        <end position="33"/>
    </location>
</feature>
<feature type="region of interest" description="Disordered" evidence="1">
    <location>
        <begin position="21"/>
        <end position="52"/>
    </location>
</feature>
<evidence type="ECO:0000313" key="2">
    <source>
        <dbReference type="EMBL" id="GFO22581.1"/>
    </source>
</evidence>
<evidence type="ECO:0000313" key="3">
    <source>
        <dbReference type="Proteomes" id="UP000735302"/>
    </source>
</evidence>
<evidence type="ECO:0000256" key="1">
    <source>
        <dbReference type="SAM" id="MobiDB-lite"/>
    </source>
</evidence>
<gene>
    <name evidence="2" type="ORF">PoB_004908600</name>
</gene>
<dbReference type="Proteomes" id="UP000735302">
    <property type="component" value="Unassembled WGS sequence"/>
</dbReference>
<accession>A0AAV4BQ43</accession>
<name>A0AAV4BQ43_9GAST</name>
<protein>
    <submittedName>
        <fullName evidence="2">Uncharacterized protein</fullName>
    </submittedName>
</protein>
<reference evidence="2 3" key="1">
    <citation type="journal article" date="2021" name="Elife">
        <title>Chloroplast acquisition without the gene transfer in kleptoplastic sea slugs, Plakobranchus ocellatus.</title>
        <authorList>
            <person name="Maeda T."/>
            <person name="Takahashi S."/>
            <person name="Yoshida T."/>
            <person name="Shimamura S."/>
            <person name="Takaki Y."/>
            <person name="Nagai Y."/>
            <person name="Toyoda A."/>
            <person name="Suzuki Y."/>
            <person name="Arimoto A."/>
            <person name="Ishii H."/>
            <person name="Satoh N."/>
            <person name="Nishiyama T."/>
            <person name="Hasebe M."/>
            <person name="Maruyama T."/>
            <person name="Minagawa J."/>
            <person name="Obokata J."/>
            <person name="Shigenobu S."/>
        </authorList>
    </citation>
    <scope>NUCLEOTIDE SEQUENCE [LARGE SCALE GENOMIC DNA]</scope>
</reference>
<dbReference type="EMBL" id="BLXT01005406">
    <property type="protein sequence ID" value="GFO22581.1"/>
    <property type="molecule type" value="Genomic_DNA"/>
</dbReference>
<sequence>IPPSVPYISLNVFTPPLPTPSYSLPLTHLTPSSNSKTEEPPNSAPVRTTSESKVLSLTIWDRDGTEVR</sequence>
<dbReference type="AlphaFoldDB" id="A0AAV4BQ43"/>
<comment type="caution">
    <text evidence="2">The sequence shown here is derived from an EMBL/GenBank/DDBJ whole genome shotgun (WGS) entry which is preliminary data.</text>
</comment>